<dbReference type="AlphaFoldDB" id="A0A6T8CUA8"/>
<proteinExistence type="predicted"/>
<dbReference type="InterPro" id="IPR011990">
    <property type="entry name" value="TPR-like_helical_dom_sf"/>
</dbReference>
<organism evidence="2">
    <name type="scientific">Prymnesium polylepis</name>
    <dbReference type="NCBI Taxonomy" id="72548"/>
    <lineage>
        <taxon>Eukaryota</taxon>
        <taxon>Haptista</taxon>
        <taxon>Haptophyta</taxon>
        <taxon>Prymnesiophyceae</taxon>
        <taxon>Prymnesiales</taxon>
        <taxon>Prymnesiaceae</taxon>
        <taxon>Prymnesium</taxon>
    </lineage>
</organism>
<gene>
    <name evidence="2" type="ORF">CPOL0286_LOCUS17496</name>
</gene>
<feature type="region of interest" description="Disordered" evidence="1">
    <location>
        <begin position="1"/>
        <end position="24"/>
    </location>
</feature>
<dbReference type="EMBL" id="HBKO01038241">
    <property type="protein sequence ID" value="CAE2266204.1"/>
    <property type="molecule type" value="Transcribed_RNA"/>
</dbReference>
<feature type="compositionally biased region" description="Basic residues" evidence="1">
    <location>
        <begin position="1"/>
        <end position="11"/>
    </location>
</feature>
<reference evidence="2" key="1">
    <citation type="submission" date="2021-01" db="EMBL/GenBank/DDBJ databases">
        <authorList>
            <person name="Corre E."/>
            <person name="Pelletier E."/>
            <person name="Niang G."/>
            <person name="Scheremetjew M."/>
            <person name="Finn R."/>
            <person name="Kale V."/>
            <person name="Holt S."/>
            <person name="Cochrane G."/>
            <person name="Meng A."/>
            <person name="Brown T."/>
            <person name="Cohen L."/>
        </authorList>
    </citation>
    <scope>NUCLEOTIDE SEQUENCE</scope>
    <source>
        <strain evidence="2">UIO037</strain>
    </source>
</reference>
<accession>A0A6T8CUA8</accession>
<dbReference type="Gene3D" id="1.25.40.10">
    <property type="entry name" value="Tetratricopeptide repeat domain"/>
    <property type="match status" value="1"/>
</dbReference>
<evidence type="ECO:0000256" key="1">
    <source>
        <dbReference type="SAM" id="MobiDB-lite"/>
    </source>
</evidence>
<evidence type="ECO:0008006" key="3">
    <source>
        <dbReference type="Google" id="ProtNLM"/>
    </source>
</evidence>
<name>A0A6T8CUA8_9EUKA</name>
<dbReference type="SUPFAM" id="SSF81901">
    <property type="entry name" value="HCP-like"/>
    <property type="match status" value="1"/>
</dbReference>
<sequence>MHRAKILRRPLQRFSHTDPPGGQWARALQSAEQRSDADAVYFVGRALLLGEDGAPAKDARAGKAWLRTAAEMGHAPAQATLGRAVYEEMEALREQAHVHDYQAAAEAERWLTRAYEQGERDAARTLVPLYVARGDLAAALRMMVSRWASR</sequence>
<protein>
    <recommendedName>
        <fullName evidence="3">Sel1 repeat family protein</fullName>
    </recommendedName>
</protein>
<evidence type="ECO:0000313" key="2">
    <source>
        <dbReference type="EMBL" id="CAE2266204.1"/>
    </source>
</evidence>